<dbReference type="Proteomes" id="UP000304953">
    <property type="component" value="Unassembled WGS sequence"/>
</dbReference>
<keyword evidence="2" id="KW-1185">Reference proteome</keyword>
<name>A0AC61RPH7_9FIRM</name>
<protein>
    <submittedName>
        <fullName evidence="1">Serine/threonine protein kinase</fullName>
    </submittedName>
</protein>
<comment type="caution">
    <text evidence="1">The sequence shown here is derived from an EMBL/GenBank/DDBJ whole genome shotgun (WGS) entry which is preliminary data.</text>
</comment>
<evidence type="ECO:0000313" key="2">
    <source>
        <dbReference type="Proteomes" id="UP000304953"/>
    </source>
</evidence>
<keyword evidence="1" id="KW-0418">Kinase</keyword>
<proteinExistence type="predicted"/>
<keyword evidence="1" id="KW-0808">Transferase</keyword>
<evidence type="ECO:0000313" key="1">
    <source>
        <dbReference type="EMBL" id="TGY87072.1"/>
    </source>
</evidence>
<dbReference type="EMBL" id="SRYA01000121">
    <property type="protein sequence ID" value="TGY87072.1"/>
    <property type="molecule type" value="Genomic_DNA"/>
</dbReference>
<reference evidence="1" key="1">
    <citation type="submission" date="2019-04" db="EMBL/GenBank/DDBJ databases">
        <title>Microbes associate with the intestines of laboratory mice.</title>
        <authorList>
            <person name="Navarre W."/>
            <person name="Wong E."/>
            <person name="Huang K."/>
            <person name="Tropini C."/>
            <person name="Ng K."/>
            <person name="Yu B."/>
        </authorList>
    </citation>
    <scope>NUCLEOTIDE SEQUENCE</scope>
    <source>
        <strain evidence="1">NM01_1-7b</strain>
    </source>
</reference>
<organism evidence="1 2">
    <name type="scientific">Petralouisia muris</name>
    <dbReference type="NCBI Taxonomy" id="3032872"/>
    <lineage>
        <taxon>Bacteria</taxon>
        <taxon>Bacillati</taxon>
        <taxon>Bacillota</taxon>
        <taxon>Clostridia</taxon>
        <taxon>Lachnospirales</taxon>
        <taxon>Lachnospiraceae</taxon>
        <taxon>Petralouisia</taxon>
    </lineage>
</organism>
<accession>A0AC61RPH7</accession>
<keyword evidence="1" id="KW-0723">Serine/threonine-protein kinase</keyword>
<gene>
    <name evidence="1" type="ORF">E5329_27050</name>
</gene>
<sequence>MNIVGKVINGYLFEEALGSGSFGAVYKVSKANKIYAAKVLSETYILDEFKHEQNRITREIDVLKTVKGENLIKYQEDFYFKNEFGVLEYVIVMEYFVGETLRKYLKKDVALDVLVKIFINILHGVSDLHNTVIENEGIIHRDLKPDNIMIDDELNVKIIDYGLSKIIDFSSITSTGTQIGSPLYMSPEQLKDSKHIDYRADIYALGIILYEMLTKNIPYRAATLPELLMKILNDPIIPPKQYNPNISDGIENIIFKATAKEPFARFQTIEEFIDAFNKKDVQDELVTLGKYYAWIYREKDVTEQFEKENNADIIYPIHVQNWMKKLHQHFADNNFENVIIDPSTQRLSYVAFGNTKGLVELPYAPDKGVISLEYLQNPQKRAAYIDKWYATVSMGRKVILPYHYISNTDYPVEKVDEWIRMNIQLIDESSKVVGDEIEKYAMISIGLGHLVFQAEKILSYFVHANVNGFIVQVSDMRQLNEQS</sequence>